<protein>
    <recommendedName>
        <fullName evidence="2">Dinitrogenase iron-molybdenum cofactor biosynthesis domain-containing protein</fullName>
    </recommendedName>
</protein>
<dbReference type="RefSeq" id="WP_066592142.1">
    <property type="nucleotide sequence ID" value="NZ_CAJTBZ010000020.1"/>
</dbReference>
<dbReference type="InterPro" id="IPR036105">
    <property type="entry name" value="DiNase_FeMo-co_biosyn_sf"/>
</dbReference>
<accession>A0A227KDF8</accession>
<reference evidence="4" key="1">
    <citation type="submission" date="2017-05" db="EMBL/GenBank/DDBJ databases">
        <title>Improved OligoMM genomes.</title>
        <authorList>
            <person name="Garzetti D."/>
        </authorList>
    </citation>
    <scope>NUCLEOTIDE SEQUENCE [LARGE SCALE GENOMIC DNA]</scope>
    <source>
        <strain evidence="4">YL45</strain>
    </source>
</reference>
<evidence type="ECO:0000313" key="4">
    <source>
        <dbReference type="Proteomes" id="UP000214610"/>
    </source>
</evidence>
<dbReference type="Pfam" id="PF02579">
    <property type="entry name" value="Nitro_FeMo-Co"/>
    <property type="match status" value="1"/>
</dbReference>
<dbReference type="InterPro" id="IPR003731">
    <property type="entry name" value="Di-Nase_FeMo-co_biosynth"/>
</dbReference>
<dbReference type="SUPFAM" id="SSF53146">
    <property type="entry name" value="Nitrogenase accessory factor-like"/>
    <property type="match status" value="1"/>
</dbReference>
<dbReference type="PANTHER" id="PTHR42983:SF1">
    <property type="entry name" value="IRON-MOLYBDENUM PROTEIN"/>
    <property type="match status" value="1"/>
</dbReference>
<evidence type="ECO:0000256" key="1">
    <source>
        <dbReference type="ARBA" id="ARBA00023231"/>
    </source>
</evidence>
<dbReference type="AlphaFoldDB" id="A0A227KDF8"/>
<dbReference type="EMBL" id="NHMP01000009">
    <property type="protein sequence ID" value="OXE45520.1"/>
    <property type="molecule type" value="Genomic_DNA"/>
</dbReference>
<organism evidence="3 4">
    <name type="scientific">Turicimonas muris</name>
    <dbReference type="NCBI Taxonomy" id="1796652"/>
    <lineage>
        <taxon>Bacteria</taxon>
        <taxon>Pseudomonadati</taxon>
        <taxon>Pseudomonadota</taxon>
        <taxon>Betaproteobacteria</taxon>
        <taxon>Burkholderiales</taxon>
        <taxon>Sutterellaceae</taxon>
        <taxon>Turicimonas</taxon>
    </lineage>
</organism>
<dbReference type="Proteomes" id="UP000214610">
    <property type="component" value="Unassembled WGS sequence"/>
</dbReference>
<evidence type="ECO:0000259" key="2">
    <source>
        <dbReference type="Pfam" id="PF02579"/>
    </source>
</evidence>
<dbReference type="GeneID" id="78361157"/>
<dbReference type="PANTHER" id="PTHR42983">
    <property type="entry name" value="DINITROGENASE IRON-MOLYBDENUM COFACTOR PROTEIN-RELATED"/>
    <property type="match status" value="1"/>
</dbReference>
<gene>
    <name evidence="3" type="ORF">ADH67_11365</name>
</gene>
<feature type="domain" description="Dinitrogenase iron-molybdenum cofactor biosynthesis" evidence="2">
    <location>
        <begin position="9"/>
        <end position="96"/>
    </location>
</feature>
<proteinExistence type="predicted"/>
<keyword evidence="4" id="KW-1185">Reference proteome</keyword>
<sequence length="148" mass="14781">MLVATPYSNDEICQHFGHAPQFKLFTVEDGKVVESVVIDTVGSGHNALAAFLADHNVDIVICGGIGQGAIVSLAMAGIDIVPGVAGSPDKAVKELLEGTLVAGAVSGCGCGGHHHEEGEGTCGCGGHHDDTCDISGKEGKGGCGCGCH</sequence>
<dbReference type="CDD" id="cd00851">
    <property type="entry name" value="MTH1175"/>
    <property type="match status" value="1"/>
</dbReference>
<comment type="caution">
    <text evidence="3">The sequence shown here is derived from an EMBL/GenBank/DDBJ whole genome shotgun (WGS) entry which is preliminary data.</text>
</comment>
<keyword evidence="1" id="KW-0535">Nitrogen fixation</keyword>
<dbReference type="Gene3D" id="3.30.420.130">
    <property type="entry name" value="Dinitrogenase iron-molybdenum cofactor biosynthesis domain"/>
    <property type="match status" value="1"/>
</dbReference>
<evidence type="ECO:0000313" key="3">
    <source>
        <dbReference type="EMBL" id="OXE45520.1"/>
    </source>
</evidence>
<name>A0A227KDF8_9BURK</name>
<dbReference type="InterPro" id="IPR033913">
    <property type="entry name" value="MTH1175_dom"/>
</dbReference>